<evidence type="ECO:0000256" key="1">
    <source>
        <dbReference type="SAM" id="Phobius"/>
    </source>
</evidence>
<proteinExistence type="predicted"/>
<comment type="caution">
    <text evidence="2">The sequence shown here is derived from an EMBL/GenBank/DDBJ whole genome shotgun (WGS) entry which is preliminary data.</text>
</comment>
<name>A0A9D3VV42_9ROSI</name>
<evidence type="ECO:0000313" key="3">
    <source>
        <dbReference type="Proteomes" id="UP000828251"/>
    </source>
</evidence>
<dbReference type="PANTHER" id="PTHR15319:SF1">
    <property type="entry name" value="TATA BOX-BINDING PROTEIN-ASSOCIATED FACTOR RNA POLYMERASE I SUBUNIT C"/>
    <property type="match status" value="1"/>
</dbReference>
<dbReference type="GO" id="GO:0001650">
    <property type="term" value="C:fibrillar center"/>
    <property type="evidence" value="ECO:0007669"/>
    <property type="project" value="TreeGrafter"/>
</dbReference>
<dbReference type="Proteomes" id="UP000828251">
    <property type="component" value="Unassembled WGS sequence"/>
</dbReference>
<reference evidence="2 3" key="1">
    <citation type="journal article" date="2021" name="Plant Biotechnol. J.">
        <title>Multi-omics assisted identification of the key and species-specific regulatory components of drought-tolerant mechanisms in Gossypium stocksii.</title>
        <authorList>
            <person name="Yu D."/>
            <person name="Ke L."/>
            <person name="Zhang D."/>
            <person name="Wu Y."/>
            <person name="Sun Y."/>
            <person name="Mei J."/>
            <person name="Sun J."/>
            <person name="Sun Y."/>
        </authorList>
    </citation>
    <scope>NUCLEOTIDE SEQUENCE [LARGE SCALE GENOMIC DNA]</scope>
    <source>
        <strain evidence="3">cv. E1</strain>
        <tissue evidence="2">Leaf</tissue>
    </source>
</reference>
<evidence type="ECO:0000313" key="2">
    <source>
        <dbReference type="EMBL" id="KAH1096646.1"/>
    </source>
</evidence>
<dbReference type="InterPro" id="IPR038801">
    <property type="entry name" value="TAF1C"/>
</dbReference>
<keyword evidence="1" id="KW-0472">Membrane</keyword>
<gene>
    <name evidence="2" type="ORF">J1N35_013567</name>
</gene>
<keyword evidence="1" id="KW-1133">Transmembrane helix</keyword>
<keyword evidence="1" id="KW-0812">Transmembrane</keyword>
<dbReference type="OrthoDB" id="963269at2759"/>
<accession>A0A9D3VV42</accession>
<organism evidence="2 3">
    <name type="scientific">Gossypium stocksii</name>
    <dbReference type="NCBI Taxonomy" id="47602"/>
    <lineage>
        <taxon>Eukaryota</taxon>
        <taxon>Viridiplantae</taxon>
        <taxon>Streptophyta</taxon>
        <taxon>Embryophyta</taxon>
        <taxon>Tracheophyta</taxon>
        <taxon>Spermatophyta</taxon>
        <taxon>Magnoliopsida</taxon>
        <taxon>eudicotyledons</taxon>
        <taxon>Gunneridae</taxon>
        <taxon>Pentapetalae</taxon>
        <taxon>rosids</taxon>
        <taxon>malvids</taxon>
        <taxon>Malvales</taxon>
        <taxon>Malvaceae</taxon>
        <taxon>Malvoideae</taxon>
        <taxon>Gossypium</taxon>
    </lineage>
</organism>
<feature type="transmembrane region" description="Helical" evidence="1">
    <location>
        <begin position="405"/>
        <end position="429"/>
    </location>
</feature>
<sequence length="435" mass="50081">MSVSKSKNGDVDGGIVQVKRLDTPSSSPLDLTLTVLSDTDEYYTILKNKLHQVCTIVVLFHASNMKNFDVAHRELSFNFEDSLLYSSNDDEDEFPKRFKCLNLDYLRSYLNDNLTEGLGSRMQKSHKDFQQKESINLDFYEILYEKLTVCRFGQFKSSPALFVLFNNISLPTSIYGGASSQIWATFPWKLLLLAFSSYPKSLDVPFDDMTMPLDFSVVPDLPHLPLFLLGKPSCRNIKCSHKMQPNDSLVGHVLPILLAVHEFCNGCPNLEKMCGFSLDVEFGFRFNEVMRVTMEMVVSYFCLLNNDETVFLANDRDEIWTNSQRPKQFLLYHPVVGEARGNRIYNNVKFTTMITKVHKVTDPNDTMDSIVGLELFNDICPIEFKFDVLVMNFVLADVLCLIEKWVFMVILLKIQALFLTLIIETMIILRWRYLI</sequence>
<dbReference type="PANTHER" id="PTHR15319">
    <property type="entry name" value="TATA BOX-BINDING PROTEIN ASSOCIATED FACTOR RNA POLYMERASE I SUBUNIT C"/>
    <property type="match status" value="1"/>
</dbReference>
<dbReference type="AlphaFoldDB" id="A0A9D3VV42"/>
<protein>
    <submittedName>
        <fullName evidence="2">Uncharacterized protein</fullName>
    </submittedName>
</protein>
<keyword evidence="3" id="KW-1185">Reference proteome</keyword>
<dbReference type="EMBL" id="JAIQCV010000005">
    <property type="protein sequence ID" value="KAH1096646.1"/>
    <property type="molecule type" value="Genomic_DNA"/>
</dbReference>
<dbReference type="GO" id="GO:0001164">
    <property type="term" value="F:RNA polymerase I core promoter sequence-specific DNA binding"/>
    <property type="evidence" value="ECO:0007669"/>
    <property type="project" value="TreeGrafter"/>
</dbReference>